<accession>A0A8S5NA83</accession>
<reference evidence="1" key="1">
    <citation type="journal article" date="2021" name="Proc. Natl. Acad. Sci. U.S.A.">
        <title>A Catalog of Tens of Thousands of Viruses from Human Metagenomes Reveals Hidden Associations with Chronic Diseases.</title>
        <authorList>
            <person name="Tisza M.J."/>
            <person name="Buck C.B."/>
        </authorList>
    </citation>
    <scope>NUCLEOTIDE SEQUENCE</scope>
    <source>
        <strain evidence="1">CtpLW14</strain>
    </source>
</reference>
<organism evidence="1">
    <name type="scientific">Siphoviridae sp. ctpLW14</name>
    <dbReference type="NCBI Taxonomy" id="2826464"/>
    <lineage>
        <taxon>Viruses</taxon>
        <taxon>Duplodnaviria</taxon>
        <taxon>Heunggongvirae</taxon>
        <taxon>Uroviricota</taxon>
        <taxon>Caudoviricetes</taxon>
    </lineage>
</organism>
<proteinExistence type="predicted"/>
<name>A0A8S5NA83_9CAUD</name>
<sequence length="187" mass="20816">MKGEVHDHACANCFADKGPCLGECNVYDENRNLAAGVMQEYFPNGGRDWDGVLSLFDAIYAGKIPGVQVQITQLKPPRNEMLEYIKTAIGEGYQPEHEDAVSDLSVIDGLNDGDLNREFGKCWQWYSLGGGIHETLDKKVSFEQAAEPLIKWLAENVHPHHTVIVTSTDAELLQSEKSHLTDKFLVD</sequence>
<protein>
    <submittedName>
        <fullName evidence="1">Uncharacterized protein</fullName>
    </submittedName>
</protein>
<evidence type="ECO:0000313" key="1">
    <source>
        <dbReference type="EMBL" id="DAD90987.1"/>
    </source>
</evidence>
<dbReference type="EMBL" id="BK015100">
    <property type="protein sequence ID" value="DAD90987.1"/>
    <property type="molecule type" value="Genomic_DNA"/>
</dbReference>